<dbReference type="Proteomes" id="UP001212042">
    <property type="component" value="Unassembled WGS sequence"/>
</dbReference>
<evidence type="ECO:0000259" key="1">
    <source>
        <dbReference type="PROSITE" id="PS51733"/>
    </source>
</evidence>
<evidence type="ECO:0000313" key="2">
    <source>
        <dbReference type="EMBL" id="MDA7088618.1"/>
    </source>
</evidence>
<protein>
    <recommendedName>
        <fullName evidence="1">BPL/LPL catalytic domain-containing protein</fullName>
    </recommendedName>
</protein>
<accession>A0ABT4XKI6</accession>
<sequence>MTTRVRISRLQSGQAEQLWIDQHLATGLTAPALAFIDYRRPCLIYGRRGGDNEAAQGRAALLYCGVTQRRSGGGAVLAGPWMLGLNLLLPAEHPRAALSHVQAFSWFGRCWQHALADLGISTHLATPDVFQQHQDLVRQHSLDWVCFAGISHGELLDADGRKVLGLAQYRGRWGTLLSAGLLVGQTPWEQLEFIHSGHMPEYSHLHALTAPVPLGESEQARQRLHTHLLGHLHDTR</sequence>
<dbReference type="Gene3D" id="3.30.930.10">
    <property type="entry name" value="Bira Bifunctional Protein, Domain 2"/>
    <property type="match status" value="1"/>
</dbReference>
<name>A0ABT4XKI6_9PSED</name>
<dbReference type="EMBL" id="JAQJZJ010000010">
    <property type="protein sequence ID" value="MDA7088618.1"/>
    <property type="molecule type" value="Genomic_DNA"/>
</dbReference>
<dbReference type="Pfam" id="PF21948">
    <property type="entry name" value="LplA-B_cat"/>
    <property type="match status" value="1"/>
</dbReference>
<dbReference type="SUPFAM" id="SSF55681">
    <property type="entry name" value="Class II aaRS and biotin synthetases"/>
    <property type="match status" value="1"/>
</dbReference>
<dbReference type="InterPro" id="IPR004143">
    <property type="entry name" value="BPL_LPL_catalytic"/>
</dbReference>
<proteinExistence type="predicted"/>
<keyword evidence="3" id="KW-1185">Reference proteome</keyword>
<organism evidence="2 3">
    <name type="scientific">Pseudomonas aestuarii</name>
    <dbReference type="NCBI Taxonomy" id="3018340"/>
    <lineage>
        <taxon>Bacteria</taxon>
        <taxon>Pseudomonadati</taxon>
        <taxon>Pseudomonadota</taxon>
        <taxon>Gammaproteobacteria</taxon>
        <taxon>Pseudomonadales</taxon>
        <taxon>Pseudomonadaceae</taxon>
        <taxon>Pseudomonas</taxon>
    </lineage>
</organism>
<dbReference type="InterPro" id="IPR045864">
    <property type="entry name" value="aa-tRNA-synth_II/BPL/LPL"/>
</dbReference>
<gene>
    <name evidence="2" type="ORF">PH586_19750</name>
</gene>
<comment type="caution">
    <text evidence="2">The sequence shown here is derived from an EMBL/GenBank/DDBJ whole genome shotgun (WGS) entry which is preliminary data.</text>
</comment>
<dbReference type="RefSeq" id="WP_271349509.1">
    <property type="nucleotide sequence ID" value="NZ_JAQJZJ010000010.1"/>
</dbReference>
<dbReference type="PROSITE" id="PS51733">
    <property type="entry name" value="BPL_LPL_CATALYTIC"/>
    <property type="match status" value="1"/>
</dbReference>
<reference evidence="2 3" key="1">
    <citation type="submission" date="2023-01" db="EMBL/GenBank/DDBJ databases">
        <title>Pseudomonas SA3-5T sp. nov., isolated from tidal flat sediment.</title>
        <authorList>
            <person name="Kim H.S."/>
            <person name="Kim J.-S."/>
            <person name="Suh M.K."/>
            <person name="Eom M.K."/>
            <person name="Lee J.-S."/>
        </authorList>
    </citation>
    <scope>NUCLEOTIDE SEQUENCE [LARGE SCALE GENOMIC DNA]</scope>
    <source>
        <strain evidence="2 3">SA3-5</strain>
    </source>
</reference>
<feature type="domain" description="BPL/LPL catalytic" evidence="1">
    <location>
        <begin position="27"/>
        <end position="236"/>
    </location>
</feature>
<evidence type="ECO:0000313" key="3">
    <source>
        <dbReference type="Proteomes" id="UP001212042"/>
    </source>
</evidence>